<evidence type="ECO:0000259" key="5">
    <source>
        <dbReference type="Pfam" id="PF13472"/>
    </source>
</evidence>
<feature type="region of interest" description="Disordered" evidence="2">
    <location>
        <begin position="381"/>
        <end position="437"/>
    </location>
</feature>
<feature type="compositionally biased region" description="Basic and acidic residues" evidence="2">
    <location>
        <begin position="849"/>
        <end position="858"/>
    </location>
</feature>
<dbReference type="Pfam" id="PF13472">
    <property type="entry name" value="Lipase_GDSL_2"/>
    <property type="match status" value="1"/>
</dbReference>
<organism evidence="7 8">
    <name type="scientific">Schaalia canis</name>
    <dbReference type="NCBI Taxonomy" id="100469"/>
    <lineage>
        <taxon>Bacteria</taxon>
        <taxon>Bacillati</taxon>
        <taxon>Actinomycetota</taxon>
        <taxon>Actinomycetes</taxon>
        <taxon>Actinomycetales</taxon>
        <taxon>Actinomycetaceae</taxon>
        <taxon>Schaalia</taxon>
    </lineage>
</organism>
<proteinExistence type="predicted"/>
<dbReference type="InterPro" id="IPR013783">
    <property type="entry name" value="Ig-like_fold"/>
</dbReference>
<dbReference type="OrthoDB" id="5503950at2"/>
<dbReference type="Gene3D" id="3.40.50.410">
    <property type="entry name" value="von Willebrand factor, type A domain"/>
    <property type="match status" value="1"/>
</dbReference>
<feature type="compositionally biased region" description="Basic and acidic residues" evidence="2">
    <location>
        <begin position="780"/>
        <end position="792"/>
    </location>
</feature>
<dbReference type="InterPro" id="IPR035986">
    <property type="entry name" value="PKD_dom_sf"/>
</dbReference>
<feature type="disulfide bond" evidence="1">
    <location>
        <begin position="132"/>
        <end position="143"/>
    </location>
</feature>
<evidence type="ECO:0000313" key="7">
    <source>
        <dbReference type="EMBL" id="RRC95998.1"/>
    </source>
</evidence>
<dbReference type="CDD" id="cd00146">
    <property type="entry name" value="PKD"/>
    <property type="match status" value="1"/>
</dbReference>
<dbReference type="PANTHER" id="PTHR37981:SF1">
    <property type="entry name" value="SGNH HYDROLASE-TYPE ESTERASE DOMAIN-CONTAINING PROTEIN"/>
    <property type="match status" value="1"/>
</dbReference>
<accession>A0A3P1SFR0</accession>
<dbReference type="Pfam" id="PF18911">
    <property type="entry name" value="PKD_4"/>
    <property type="match status" value="1"/>
</dbReference>
<keyword evidence="3" id="KW-1133">Transmembrane helix</keyword>
<keyword evidence="4" id="KW-0732">Signal</keyword>
<feature type="domain" description="SGNH hydrolase-type esterase" evidence="5">
    <location>
        <begin position="42"/>
        <end position="303"/>
    </location>
</feature>
<name>A0A3P1SFR0_9ACTO</name>
<dbReference type="InterPro" id="IPR013830">
    <property type="entry name" value="SGNH_hydro"/>
</dbReference>
<feature type="region of interest" description="Disordered" evidence="2">
    <location>
        <begin position="455"/>
        <end position="541"/>
    </location>
</feature>
<comment type="caution">
    <text evidence="7">The sequence shown here is derived from an EMBL/GenBank/DDBJ whole genome shotgun (WGS) entry which is preliminary data.</text>
</comment>
<evidence type="ECO:0000256" key="4">
    <source>
        <dbReference type="SAM" id="SignalP"/>
    </source>
</evidence>
<keyword evidence="8" id="KW-1185">Reference proteome</keyword>
<dbReference type="CDD" id="cd01823">
    <property type="entry name" value="SEST_like"/>
    <property type="match status" value="1"/>
</dbReference>
<dbReference type="PANTHER" id="PTHR37981">
    <property type="entry name" value="LIPASE 2"/>
    <property type="match status" value="1"/>
</dbReference>
<feature type="compositionally biased region" description="Low complexity" evidence="2">
    <location>
        <begin position="390"/>
        <end position="437"/>
    </location>
</feature>
<dbReference type="InterPro" id="IPR036465">
    <property type="entry name" value="vWFA_dom_sf"/>
</dbReference>
<dbReference type="SUPFAM" id="SSF49299">
    <property type="entry name" value="PKD domain"/>
    <property type="match status" value="1"/>
</dbReference>
<dbReference type="Gene3D" id="2.60.40.10">
    <property type="entry name" value="Immunoglobulins"/>
    <property type="match status" value="1"/>
</dbReference>
<dbReference type="GO" id="GO:0006629">
    <property type="term" value="P:lipid metabolic process"/>
    <property type="evidence" value="ECO:0007669"/>
    <property type="project" value="TreeGrafter"/>
</dbReference>
<feature type="compositionally biased region" description="Low complexity" evidence="2">
    <location>
        <begin position="494"/>
        <end position="527"/>
    </location>
</feature>
<feature type="compositionally biased region" description="Polar residues" evidence="2">
    <location>
        <begin position="870"/>
        <end position="888"/>
    </location>
</feature>
<dbReference type="SUPFAM" id="SSF52266">
    <property type="entry name" value="SGNH hydrolase"/>
    <property type="match status" value="1"/>
</dbReference>
<sequence>MVRMFKITTRFLAGVATVATAMGAFSLPAHADDSGKYLTVTLIGDSYTAGNGAGAYYGPKGSYRSTRNWGHTYVNWLNSQGVHTTVHNLAESGAVTKNVLEKQIPALDPTTDVVMLTIGGNDIKFEDIVKGCFAGPISSINKCAKAMKFAKDTFPSTRENIVEVLRQVQAKVAEDSQIILVGYPLLSMDKDWHVQPGWFSPGKPYPAAREVRQFGQFATQEQQKLVDEWNTNPANKVKITFVPTELHFTGHEPDPDENKRNPLRWLNEFIEDEGQMGPNGEIISKGTGWFDYASWYHPNITGHAEIAKLLQQKIGIPSNVRSVRNPKRDSDIVFVVETSTATAEKLDQIKKQIRRVVDEATRTATDAGKEARFSLVTFRDLPVAPPAPAPGAEATPGAEGTPGADANPGAATPEATPGATPAAPAEAEAPAANAAPAPRTVAGFRSVSAFRSATTAEDLEEAAQPVEAEATVTSTEESDETDDLVGTPLVVSGDAATGNTNDTPTPGAPGATDTAADATVTSDTNTAGNADKPAENAQPAPAAPLEEVMVLSEFTADRDAFLALVDGLEANGEAGGPAVYNALKKAIAMPFTAGARKRVLLLGDGELADNDANNALDWAALAQDAFTANTAEILVLDPDNETSPALTNLSHTTGGHVTALETVRPLIIDPPTARISSVDVLAVGEEFVLDASGSFAAEGSIMKYEWDVDGDGTYDLTSEAPAGEAANPLQGHRYAAPFTGNVAVRVTDKFGHTAVGTVEVTVTKDGDLIDDAQDNCPADRNPEQIDTDKDGIGDACDDTPLGVPSVPVPPTTDPAPGGNNPGNNNPGGNSGSQPAPGGKPQVTPTPDGKPQDDAKSQGDTKPQGGVKPQDNASSQTPKTDNPKASQETFHPKSSAPKAGLAKTGMDAGLMAGAGALLVVGGFMVARTRRR</sequence>
<keyword evidence="3" id="KW-0812">Transmembrane</keyword>
<feature type="domain" description="PKD" evidence="6">
    <location>
        <begin position="670"/>
        <end position="762"/>
    </location>
</feature>
<dbReference type="InterPro" id="IPR037460">
    <property type="entry name" value="SEST-like"/>
</dbReference>
<dbReference type="InterPro" id="IPR000601">
    <property type="entry name" value="PKD_dom"/>
</dbReference>
<dbReference type="SUPFAM" id="SSF53300">
    <property type="entry name" value="vWA-like"/>
    <property type="match status" value="1"/>
</dbReference>
<reference evidence="7 8" key="1">
    <citation type="submission" date="2018-11" db="EMBL/GenBank/DDBJ databases">
        <title>Genomes From Bacteria Associated with the Canine Oral Cavity: a Test Case for Automated Genome-Based Taxonomic Assignment.</title>
        <authorList>
            <person name="Coil D.A."/>
            <person name="Jospin G."/>
            <person name="Darling A.E."/>
            <person name="Wallis C."/>
            <person name="Davis I.J."/>
            <person name="Harris S."/>
            <person name="Eisen J.A."/>
            <person name="Holcombe L.J."/>
            <person name="O'Flynn C."/>
        </authorList>
    </citation>
    <scope>NUCLEOTIDE SEQUENCE [LARGE SCALE GENOMIC DNA]</scope>
    <source>
        <strain evidence="7 8">OH770</strain>
    </source>
</reference>
<dbReference type="InterPro" id="IPR036514">
    <property type="entry name" value="SGNH_hydro_sf"/>
</dbReference>
<evidence type="ECO:0000256" key="1">
    <source>
        <dbReference type="PIRSR" id="PIRSR637460-2"/>
    </source>
</evidence>
<evidence type="ECO:0000256" key="2">
    <source>
        <dbReference type="SAM" id="MobiDB-lite"/>
    </source>
</evidence>
<keyword evidence="3" id="KW-0472">Membrane</keyword>
<dbReference type="Gene3D" id="3.40.50.1110">
    <property type="entry name" value="SGNH hydrolase"/>
    <property type="match status" value="1"/>
</dbReference>
<gene>
    <name evidence="7" type="ORF">EII11_03910</name>
</gene>
<evidence type="ECO:0000256" key="3">
    <source>
        <dbReference type="SAM" id="Phobius"/>
    </source>
</evidence>
<dbReference type="Proteomes" id="UP000280444">
    <property type="component" value="Unassembled WGS sequence"/>
</dbReference>
<evidence type="ECO:0000313" key="8">
    <source>
        <dbReference type="Proteomes" id="UP000280444"/>
    </source>
</evidence>
<feature type="chain" id="PRO_5018095990" evidence="4">
    <location>
        <begin position="32"/>
        <end position="930"/>
    </location>
</feature>
<dbReference type="EMBL" id="RQZF01000002">
    <property type="protein sequence ID" value="RRC95998.1"/>
    <property type="molecule type" value="Genomic_DNA"/>
</dbReference>
<dbReference type="AlphaFoldDB" id="A0A3P1SFR0"/>
<feature type="signal peptide" evidence="4">
    <location>
        <begin position="1"/>
        <end position="31"/>
    </location>
</feature>
<dbReference type="GO" id="GO:0016788">
    <property type="term" value="F:hydrolase activity, acting on ester bonds"/>
    <property type="evidence" value="ECO:0007669"/>
    <property type="project" value="InterPro"/>
</dbReference>
<dbReference type="GO" id="GO:0005975">
    <property type="term" value="P:carbohydrate metabolic process"/>
    <property type="evidence" value="ECO:0007669"/>
    <property type="project" value="UniProtKB-ARBA"/>
</dbReference>
<feature type="transmembrane region" description="Helical" evidence="3">
    <location>
        <begin position="907"/>
        <end position="925"/>
    </location>
</feature>
<protein>
    <submittedName>
        <fullName evidence="7">Uncharacterized protein</fullName>
    </submittedName>
</protein>
<feature type="region of interest" description="Disordered" evidence="2">
    <location>
        <begin position="772"/>
        <end position="900"/>
    </location>
</feature>
<feature type="compositionally biased region" description="Low complexity" evidence="2">
    <location>
        <begin position="466"/>
        <end position="475"/>
    </location>
</feature>
<evidence type="ECO:0000259" key="6">
    <source>
        <dbReference type="Pfam" id="PF18911"/>
    </source>
</evidence>
<keyword evidence="1" id="KW-1015">Disulfide bond</keyword>
<feature type="compositionally biased region" description="Low complexity" evidence="2">
    <location>
        <begin position="814"/>
        <end position="838"/>
    </location>
</feature>